<dbReference type="Proteomes" id="UP000343317">
    <property type="component" value="Unassembled WGS sequence"/>
</dbReference>
<keyword evidence="2" id="KW-1185">Reference proteome</keyword>
<evidence type="ECO:0000313" key="1">
    <source>
        <dbReference type="EMBL" id="VVD91476.1"/>
    </source>
</evidence>
<dbReference type="AlphaFoldDB" id="A0A5E4TU61"/>
<accession>A0A5E4TU61</accession>
<dbReference type="EMBL" id="CABPSM010000003">
    <property type="protein sequence ID" value="VVD91476.1"/>
    <property type="molecule type" value="Genomic_DNA"/>
</dbReference>
<organism evidence="1 2">
    <name type="scientific">Pandoraea horticolens</name>
    <dbReference type="NCBI Taxonomy" id="2508298"/>
    <lineage>
        <taxon>Bacteria</taxon>
        <taxon>Pseudomonadati</taxon>
        <taxon>Pseudomonadota</taxon>
        <taxon>Betaproteobacteria</taxon>
        <taxon>Burkholderiales</taxon>
        <taxon>Burkholderiaceae</taxon>
        <taxon>Pandoraea</taxon>
    </lineage>
</organism>
<evidence type="ECO:0000313" key="2">
    <source>
        <dbReference type="Proteomes" id="UP000343317"/>
    </source>
</evidence>
<gene>
    <name evidence="1" type="ORF">PHO31112_01644</name>
</gene>
<protein>
    <recommendedName>
        <fullName evidence="3">Transposase</fullName>
    </recommendedName>
</protein>
<name>A0A5E4TU61_9BURK</name>
<reference evidence="1 2" key="1">
    <citation type="submission" date="2019-08" db="EMBL/GenBank/DDBJ databases">
        <authorList>
            <person name="Peeters C."/>
        </authorList>
    </citation>
    <scope>NUCLEOTIDE SEQUENCE [LARGE SCALE GENOMIC DNA]</scope>
    <source>
        <strain evidence="1 2">LMG 31112</strain>
    </source>
</reference>
<evidence type="ECO:0008006" key="3">
    <source>
        <dbReference type="Google" id="ProtNLM"/>
    </source>
</evidence>
<proteinExistence type="predicted"/>
<sequence>MTSPAGSKRKASGQFALHQVVPFAKVLTRQHRDAARRDHAFALALRQQTMYPDRIDALLNGRSWFSGKTCRKCGSTRRRVRDCACYDCQLVRRPIRLDNCNRAFPWPAKRSLGGWLSHLETVRRERTGERAHFTAGQWDGVGADTRWHGTATPTGGLSARCDAAVWSAPGHRRLTPSPFTPDHFGCEPPTCAFNCPDLRLMPPMDLFRLAERNPGMQALLAAAGW</sequence>